<evidence type="ECO:0000313" key="1">
    <source>
        <dbReference type="EMBL" id="RAK21234.1"/>
    </source>
</evidence>
<name>A0A327YJQ1_9BACL</name>
<dbReference type="InterPro" id="IPR021338">
    <property type="entry name" value="DUF2953"/>
</dbReference>
<accession>A0A327YJQ1</accession>
<sequence length="230" mass="25998">MNAVLFIAVGLISLIMFISMMRMSIFIDIKHAQGDDRAKITLKTLFGLIRYTINIPLVKVDKESLGIIVFRQDEVGGNQNNVDVHPKKSKYTPSEIAHSFRQTKQFIHHVVHLHSIIKKFMSRISITKFEWHTTFGAGDAAYTGMAVGIGWSVKYGMVAMVSKYMKLKTVPVITITPSFQQAMSQTHFICMIHFRIGHAMLAGIRIVKYWRGNSLSQLKSFVAGKANESY</sequence>
<proteinExistence type="predicted"/>
<evidence type="ECO:0000313" key="2">
    <source>
        <dbReference type="Proteomes" id="UP000248555"/>
    </source>
</evidence>
<organism evidence="1 2">
    <name type="scientific">Paranoxybacillus vitaminiphilus</name>
    <dbReference type="NCBI Taxonomy" id="581036"/>
    <lineage>
        <taxon>Bacteria</taxon>
        <taxon>Bacillati</taxon>
        <taxon>Bacillota</taxon>
        <taxon>Bacilli</taxon>
        <taxon>Bacillales</taxon>
        <taxon>Anoxybacillaceae</taxon>
        <taxon>Paranoxybacillus</taxon>
    </lineage>
</organism>
<evidence type="ECO:0008006" key="3">
    <source>
        <dbReference type="Google" id="ProtNLM"/>
    </source>
</evidence>
<dbReference type="AlphaFoldDB" id="A0A327YJQ1"/>
<protein>
    <recommendedName>
        <fullName evidence="3">DUF2953 family protein</fullName>
    </recommendedName>
</protein>
<dbReference type="Proteomes" id="UP000248555">
    <property type="component" value="Unassembled WGS sequence"/>
</dbReference>
<gene>
    <name evidence="1" type="ORF">B0I26_103189</name>
</gene>
<dbReference type="Pfam" id="PF11167">
    <property type="entry name" value="DUF2953"/>
    <property type="match status" value="1"/>
</dbReference>
<comment type="caution">
    <text evidence="1">The sequence shown here is derived from an EMBL/GenBank/DDBJ whole genome shotgun (WGS) entry which is preliminary data.</text>
</comment>
<reference evidence="1 2" key="1">
    <citation type="submission" date="2018-06" db="EMBL/GenBank/DDBJ databases">
        <title>Genomic Encyclopedia of Type Strains, Phase III (KMG-III): the genomes of soil and plant-associated and newly described type strains.</title>
        <authorList>
            <person name="Whitman W."/>
        </authorList>
    </citation>
    <scope>NUCLEOTIDE SEQUENCE [LARGE SCALE GENOMIC DNA]</scope>
    <source>
        <strain evidence="1 2">CGMCC 1.8979</strain>
    </source>
</reference>
<keyword evidence="2" id="KW-1185">Reference proteome</keyword>
<dbReference type="EMBL" id="QLMH01000003">
    <property type="protein sequence ID" value="RAK21234.1"/>
    <property type="molecule type" value="Genomic_DNA"/>
</dbReference>